<accession>A0A803L3S7</accession>
<protein>
    <recommendedName>
        <fullName evidence="2">Integrase catalytic domain-containing protein</fullName>
    </recommendedName>
</protein>
<evidence type="ECO:0000313" key="4">
    <source>
        <dbReference type="Proteomes" id="UP000596660"/>
    </source>
</evidence>
<evidence type="ECO:0000256" key="1">
    <source>
        <dbReference type="SAM" id="MobiDB-lite"/>
    </source>
</evidence>
<dbReference type="GO" id="GO:0015074">
    <property type="term" value="P:DNA integration"/>
    <property type="evidence" value="ECO:0007669"/>
    <property type="project" value="InterPro"/>
</dbReference>
<reference evidence="3" key="2">
    <citation type="submission" date="2021-03" db="UniProtKB">
        <authorList>
            <consortium name="EnsemblPlants"/>
        </authorList>
    </citation>
    <scope>IDENTIFICATION</scope>
</reference>
<feature type="compositionally biased region" description="Acidic residues" evidence="1">
    <location>
        <begin position="66"/>
        <end position="75"/>
    </location>
</feature>
<feature type="region of interest" description="Disordered" evidence="1">
    <location>
        <begin position="63"/>
        <end position="82"/>
    </location>
</feature>
<dbReference type="PANTHER" id="PTHR48475:SF1">
    <property type="entry name" value="RNASE H TYPE-1 DOMAIN-CONTAINING PROTEIN"/>
    <property type="match status" value="1"/>
</dbReference>
<dbReference type="PROSITE" id="PS50994">
    <property type="entry name" value="INTEGRASE"/>
    <property type="match status" value="1"/>
</dbReference>
<proteinExistence type="predicted"/>
<name>A0A803L3S7_CHEQI</name>
<reference evidence="3" key="1">
    <citation type="journal article" date="2017" name="Nature">
        <title>The genome of Chenopodium quinoa.</title>
        <authorList>
            <person name="Jarvis D.E."/>
            <person name="Ho Y.S."/>
            <person name="Lightfoot D.J."/>
            <person name="Schmoeckel S.M."/>
            <person name="Li B."/>
            <person name="Borm T.J.A."/>
            <person name="Ohyanagi H."/>
            <person name="Mineta K."/>
            <person name="Michell C.T."/>
            <person name="Saber N."/>
            <person name="Kharbatia N.M."/>
            <person name="Rupper R.R."/>
            <person name="Sharp A.R."/>
            <person name="Dally N."/>
            <person name="Boughton B.A."/>
            <person name="Woo Y.H."/>
            <person name="Gao G."/>
            <person name="Schijlen E.G.W.M."/>
            <person name="Guo X."/>
            <person name="Momin A.A."/>
            <person name="Negrao S."/>
            <person name="Al-Babili S."/>
            <person name="Gehring C."/>
            <person name="Roessner U."/>
            <person name="Jung C."/>
            <person name="Murphy K."/>
            <person name="Arold S.T."/>
            <person name="Gojobori T."/>
            <person name="van der Linden C.G."/>
            <person name="van Loo E.N."/>
            <person name="Jellen E.N."/>
            <person name="Maughan P.J."/>
            <person name="Tester M."/>
        </authorList>
    </citation>
    <scope>NUCLEOTIDE SEQUENCE [LARGE SCALE GENOMIC DNA]</scope>
    <source>
        <strain evidence="3">cv. PI 614886</strain>
    </source>
</reference>
<evidence type="ECO:0000259" key="2">
    <source>
        <dbReference type="PROSITE" id="PS50994"/>
    </source>
</evidence>
<feature type="domain" description="Integrase catalytic" evidence="2">
    <location>
        <begin position="64"/>
        <end position="268"/>
    </location>
</feature>
<dbReference type="GO" id="GO:0003676">
    <property type="term" value="F:nucleic acid binding"/>
    <property type="evidence" value="ECO:0007669"/>
    <property type="project" value="InterPro"/>
</dbReference>
<dbReference type="EnsemblPlants" id="AUR62006516-RA">
    <property type="protein sequence ID" value="AUR62006516-RA:cds"/>
    <property type="gene ID" value="AUR62006516"/>
</dbReference>
<dbReference type="AlphaFoldDB" id="A0A803L3S7"/>
<dbReference type="InterPro" id="IPR036397">
    <property type="entry name" value="RNaseH_sf"/>
</dbReference>
<dbReference type="SUPFAM" id="SSF53098">
    <property type="entry name" value="Ribonuclease H-like"/>
    <property type="match status" value="1"/>
</dbReference>
<sequence>MKNDEPKSMVPSRMKRMQDIYIIEEQPLKARVRTVVFTNQNESSDHVIEVHKEIVSTNHVTAEEVSNPDEEIETDEAPKTLEDGGQATVDELKELNLGTLEDPRPMYISALITQEEEQELLDKFDIVKLSHVPRSANKMANTFASLAATLALGAEETMYGIPQRIITDNGKPFVNNLMDIIFQKFKFTQHKSSMYNAPANDLAEAFNKTLCNLLSKVVAKSKRDWHEKIGEAIWAYRTTYKNATQSTPYSSVYGVEVVLPLEVQIPSLRIAIQEDLTSDENDKLRLVELEALDENRLQAQQKLQCYQARMTHAFNKKVRPRSFQVGDMVLAVRRHINTLRKTGNKFTSKWDGPYMVREVYTNGAYKIVDAEGLRKVAAQAVATTTRQLPRQLQQPPGRCQAAAADARQLQELPRKLRQPWKHPEQLQQSGIKF</sequence>
<dbReference type="PANTHER" id="PTHR48475">
    <property type="entry name" value="RIBONUCLEASE H"/>
    <property type="match status" value="1"/>
</dbReference>
<dbReference type="InterPro" id="IPR012337">
    <property type="entry name" value="RNaseH-like_sf"/>
</dbReference>
<dbReference type="Gramene" id="AUR62006516-RA">
    <property type="protein sequence ID" value="AUR62006516-RA:cds"/>
    <property type="gene ID" value="AUR62006516"/>
</dbReference>
<dbReference type="InterPro" id="IPR001584">
    <property type="entry name" value="Integrase_cat-core"/>
</dbReference>
<organism evidence="3 4">
    <name type="scientific">Chenopodium quinoa</name>
    <name type="common">Quinoa</name>
    <dbReference type="NCBI Taxonomy" id="63459"/>
    <lineage>
        <taxon>Eukaryota</taxon>
        <taxon>Viridiplantae</taxon>
        <taxon>Streptophyta</taxon>
        <taxon>Embryophyta</taxon>
        <taxon>Tracheophyta</taxon>
        <taxon>Spermatophyta</taxon>
        <taxon>Magnoliopsida</taxon>
        <taxon>eudicotyledons</taxon>
        <taxon>Gunneridae</taxon>
        <taxon>Pentapetalae</taxon>
        <taxon>Caryophyllales</taxon>
        <taxon>Chenopodiaceae</taxon>
        <taxon>Chenopodioideae</taxon>
        <taxon>Atripliceae</taxon>
        <taxon>Chenopodium</taxon>
    </lineage>
</organism>
<dbReference type="Gene3D" id="3.30.420.10">
    <property type="entry name" value="Ribonuclease H-like superfamily/Ribonuclease H"/>
    <property type="match status" value="1"/>
</dbReference>
<dbReference type="Proteomes" id="UP000596660">
    <property type="component" value="Unplaced"/>
</dbReference>
<evidence type="ECO:0000313" key="3">
    <source>
        <dbReference type="EnsemblPlants" id="AUR62006516-RA:cds"/>
    </source>
</evidence>
<keyword evidence="4" id="KW-1185">Reference proteome</keyword>